<dbReference type="PANTHER" id="PTHR40275:SF1">
    <property type="entry name" value="SSL7038 PROTEIN"/>
    <property type="match status" value="1"/>
</dbReference>
<keyword evidence="2" id="KW-1185">Reference proteome</keyword>
<evidence type="ECO:0000313" key="1">
    <source>
        <dbReference type="EMBL" id="SDX52507.1"/>
    </source>
</evidence>
<evidence type="ECO:0000313" key="2">
    <source>
        <dbReference type="Proteomes" id="UP000182944"/>
    </source>
</evidence>
<dbReference type="STRING" id="1545044.SAMN05444276_10875"/>
<dbReference type="InterPro" id="IPR010982">
    <property type="entry name" value="Lambda_DNA-bd_dom_sf"/>
</dbReference>
<dbReference type="InterPro" id="IPR014057">
    <property type="entry name" value="HI1420"/>
</dbReference>
<proteinExistence type="predicted"/>
<name>A0A1H3CED3_9RHOB</name>
<sequence length="302" mass="33296">MNTIFIGGSRHVSRLPSEVKKRLDNVVASGHRVIVGDANGADKAVQKHFHDIHYDKVTVFCSGATPRNNLGPWLTHHVDAPKNAKGFQFYAAKDREMAREADFGLMIWDGKSPGTVLNVLRLAIAGKIAVLFNVPDKDVVNIKSVDAWRNFIAHCSDELRRDVKERATPDEWRLVETSDQPTFLPAMETAPSGQMSDKVTGEADVTPELQAPVLEEVVKALNEALARSDETAIKETLGQIARDRGMSQVARETGLARESLYRSLDPKGNPEFTTVLKVLSSIGLRLEVKPEQSEREPVASHG</sequence>
<dbReference type="OrthoDB" id="9788479at2"/>
<dbReference type="GO" id="GO:0003677">
    <property type="term" value="F:DNA binding"/>
    <property type="evidence" value="ECO:0007669"/>
    <property type="project" value="InterPro"/>
</dbReference>
<dbReference type="RefSeq" id="WP_036732545.1">
    <property type="nucleotide sequence ID" value="NZ_FNNA01000008.1"/>
</dbReference>
<dbReference type="Pfam" id="PF21716">
    <property type="entry name" value="dnstrm_HI1420"/>
    <property type="match status" value="1"/>
</dbReference>
<dbReference type="SUPFAM" id="SSF47413">
    <property type="entry name" value="lambda repressor-like DNA-binding domains"/>
    <property type="match status" value="1"/>
</dbReference>
<reference evidence="2" key="1">
    <citation type="submission" date="2016-10" db="EMBL/GenBank/DDBJ databases">
        <authorList>
            <person name="Varghese N."/>
            <person name="Submissions S."/>
        </authorList>
    </citation>
    <scope>NUCLEOTIDE SEQUENCE [LARGE SCALE GENOMIC DNA]</scope>
    <source>
        <strain evidence="2">DSM 29303</strain>
    </source>
</reference>
<dbReference type="PANTHER" id="PTHR40275">
    <property type="entry name" value="SSL7038 PROTEIN"/>
    <property type="match status" value="1"/>
</dbReference>
<dbReference type="NCBIfam" id="TIGR02684">
    <property type="entry name" value="dnstrm_HI1420"/>
    <property type="match status" value="1"/>
</dbReference>
<dbReference type="Proteomes" id="UP000182944">
    <property type="component" value="Unassembled WGS sequence"/>
</dbReference>
<protein>
    <submittedName>
        <fullName evidence="1">Probable addiction module antidote protein</fullName>
    </submittedName>
</protein>
<dbReference type="AlphaFoldDB" id="A0A1H3CED3"/>
<gene>
    <name evidence="1" type="ORF">SAMN05444276_10875</name>
</gene>
<organism evidence="1 2">
    <name type="scientific">Paracoccus sanguinis</name>
    <dbReference type="NCBI Taxonomy" id="1545044"/>
    <lineage>
        <taxon>Bacteria</taxon>
        <taxon>Pseudomonadati</taxon>
        <taxon>Pseudomonadota</taxon>
        <taxon>Alphaproteobacteria</taxon>
        <taxon>Rhodobacterales</taxon>
        <taxon>Paracoccaceae</taxon>
        <taxon>Paracoccus</taxon>
    </lineage>
</organism>
<dbReference type="EMBL" id="FNNA01000008">
    <property type="protein sequence ID" value="SDX52507.1"/>
    <property type="molecule type" value="Genomic_DNA"/>
</dbReference>
<accession>A0A1H3CED3</accession>